<feature type="transmembrane region" description="Helical" evidence="1">
    <location>
        <begin position="232"/>
        <end position="249"/>
    </location>
</feature>
<evidence type="ECO:0000256" key="1">
    <source>
        <dbReference type="SAM" id="Phobius"/>
    </source>
</evidence>
<feature type="transmembrane region" description="Helical" evidence="1">
    <location>
        <begin position="388"/>
        <end position="407"/>
    </location>
</feature>
<keyword evidence="1" id="KW-0472">Membrane</keyword>
<organism evidence="3 4">
    <name type="scientific">Leptospira levettii</name>
    <dbReference type="NCBI Taxonomy" id="2023178"/>
    <lineage>
        <taxon>Bacteria</taxon>
        <taxon>Pseudomonadati</taxon>
        <taxon>Spirochaetota</taxon>
        <taxon>Spirochaetia</taxon>
        <taxon>Leptospirales</taxon>
        <taxon>Leptospiraceae</taxon>
        <taxon>Leptospira</taxon>
    </lineage>
</organism>
<sequence>MIKIIRWFILLLMIAIQLNCYQKLPQKNQFDSYVDLSGTDWENSIPINLSSSWEFYWNQLLDPNDFDSNQTILKPYIVDFRPWTNLRFGNQTFSEKGYATYRKRIKIQKETTSKHLVIYFSHLHTSSKVFINGNFIQEKGKVSTNPKEVIPDRTNSTIDMITNNPELDIVLQIANQDFYHGGPRSEFLIASPKQLQIFKNKNLMAEIFVFGLIFASALYHLFFYFQNTKQFAFLYFSVVCFSFLIRIPFLNSKLYEYFIPVQSFLFQSILLHYINIITFLFSMMFLNELFKSYRNLIINYTFYIGALIALFTPLAPRTIQTYLNFVYILVYLSLFMGYSIYLLYRFRKEAQGLYFMALALFALGIFCFLAIFFNYYGVQGGLYLISGYLLYVGFQSASLSKYFAFAIESRANIERHLYEESINALSKQRAELQLMVHDQLGANLTDLKVYLEKKRNLTQTQTEINSEFDFVYNRVVSTIHSLRNQLLYIEDLSLIFENFVTGLHLTLLRRYSDVGREFDFSTSDEFTNYFNQVKIIGNNQNSFLNLFYLLYEVCTNDIKYGMGDSIWNLDLNRGEFHIHQRNVLNQSILPPNQKLELKSIKQRLNQLKGNLTVEILDEFYHLKIHFPAESLQNRPNQY</sequence>
<proteinExistence type="predicted"/>
<dbReference type="Pfam" id="PF07695">
    <property type="entry name" value="7TMR-DISM_7TM"/>
    <property type="match status" value="1"/>
</dbReference>
<evidence type="ECO:0000259" key="2">
    <source>
        <dbReference type="Pfam" id="PF07695"/>
    </source>
</evidence>
<comment type="caution">
    <text evidence="3">The sequence shown here is derived from an EMBL/GenBank/DDBJ whole genome shotgun (WGS) entry which is preliminary data.</text>
</comment>
<evidence type="ECO:0000313" key="3">
    <source>
        <dbReference type="EMBL" id="MCW7515866.1"/>
    </source>
</evidence>
<dbReference type="AlphaFoldDB" id="A0AAW5V7Y3"/>
<dbReference type="Gene3D" id="2.60.120.260">
    <property type="entry name" value="Galactose-binding domain-like"/>
    <property type="match status" value="1"/>
</dbReference>
<dbReference type="Proteomes" id="UP001209694">
    <property type="component" value="Unassembled WGS sequence"/>
</dbReference>
<keyword evidence="1" id="KW-0812">Transmembrane</keyword>
<feature type="transmembrane region" description="Helical" evidence="1">
    <location>
        <begin position="322"/>
        <end position="344"/>
    </location>
</feature>
<dbReference type="EMBL" id="JAMQQD010000004">
    <property type="protein sequence ID" value="MCW7515866.1"/>
    <property type="molecule type" value="Genomic_DNA"/>
</dbReference>
<feature type="domain" description="7TM-DISM receptor extracellular" evidence="2">
    <location>
        <begin position="204"/>
        <end position="396"/>
    </location>
</feature>
<gene>
    <name evidence="3" type="ORF">ND810_11925</name>
</gene>
<name>A0AAW5V7Y3_9LEPT</name>
<feature type="transmembrane region" description="Helical" evidence="1">
    <location>
        <begin position="297"/>
        <end position="316"/>
    </location>
</feature>
<dbReference type="InterPro" id="IPR008979">
    <property type="entry name" value="Galactose-bd-like_sf"/>
</dbReference>
<feature type="transmembrane region" description="Helical" evidence="1">
    <location>
        <begin position="203"/>
        <end position="225"/>
    </location>
</feature>
<evidence type="ECO:0000313" key="4">
    <source>
        <dbReference type="Proteomes" id="UP001209694"/>
    </source>
</evidence>
<reference evidence="3" key="1">
    <citation type="submission" date="2022-06" db="EMBL/GenBank/DDBJ databases">
        <title>Leptospira isolates from biofilms formed at urban environments.</title>
        <authorList>
            <person name="Ribeiro P.S."/>
            <person name="Sousa T."/>
            <person name="Carvalho N."/>
            <person name="Aburjaile F."/>
            <person name="Neves F."/>
            <person name="Oliveira D."/>
            <person name="Blanco L."/>
            <person name="Lima J."/>
            <person name="Costa F."/>
            <person name="Brenig B."/>
            <person name="Soares S."/>
            <person name="Ramos R."/>
            <person name="Goes-Neto A."/>
            <person name="Matiuzzi M."/>
            <person name="Azevedo V."/>
            <person name="Ristow P."/>
        </authorList>
    </citation>
    <scope>NUCLEOTIDE SEQUENCE</scope>
    <source>
        <strain evidence="3">VSF7</strain>
    </source>
</reference>
<dbReference type="SUPFAM" id="SSF49785">
    <property type="entry name" value="Galactose-binding domain-like"/>
    <property type="match status" value="1"/>
</dbReference>
<feature type="transmembrane region" description="Helical" evidence="1">
    <location>
        <begin position="269"/>
        <end position="290"/>
    </location>
</feature>
<dbReference type="RefSeq" id="WP_265356168.1">
    <property type="nucleotide sequence ID" value="NZ_JAMQPS010000003.1"/>
</dbReference>
<feature type="transmembrane region" description="Helical" evidence="1">
    <location>
        <begin position="353"/>
        <end position="376"/>
    </location>
</feature>
<accession>A0AAW5V7Y3</accession>
<keyword evidence="1" id="KW-1133">Transmembrane helix</keyword>
<dbReference type="InterPro" id="IPR011623">
    <property type="entry name" value="7TMR_DISM_rcpt_extracell_dom1"/>
</dbReference>
<protein>
    <submittedName>
        <fullName evidence="3">7TM-DISM domain-containing protein</fullName>
    </submittedName>
</protein>